<protein>
    <submittedName>
        <fullName evidence="2">Uncharacterized protein</fullName>
    </submittedName>
</protein>
<keyword evidence="3" id="KW-1185">Reference proteome</keyword>
<accession>A0ABQ6R2C2</accession>
<proteinExistence type="predicted"/>
<comment type="caution">
    <text evidence="2">The sequence shown here is derived from an EMBL/GenBank/DDBJ whole genome shotgun (WGS) entry which is preliminary data.</text>
</comment>
<dbReference type="Proteomes" id="UP001342631">
    <property type="component" value="Unassembled WGS sequence"/>
</dbReference>
<feature type="compositionally biased region" description="Low complexity" evidence="1">
    <location>
        <begin position="16"/>
        <end position="33"/>
    </location>
</feature>
<organism evidence="2 3">
    <name type="scientific">Corallococcus caeni</name>
    <dbReference type="NCBI Taxonomy" id="3082388"/>
    <lineage>
        <taxon>Bacteria</taxon>
        <taxon>Pseudomonadati</taxon>
        <taxon>Myxococcota</taxon>
        <taxon>Myxococcia</taxon>
        <taxon>Myxococcales</taxon>
        <taxon>Cystobacterineae</taxon>
        <taxon>Myxococcaceae</taxon>
        <taxon>Corallococcus</taxon>
    </lineage>
</organism>
<evidence type="ECO:0000313" key="3">
    <source>
        <dbReference type="Proteomes" id="UP001342631"/>
    </source>
</evidence>
<feature type="region of interest" description="Disordered" evidence="1">
    <location>
        <begin position="16"/>
        <end position="53"/>
    </location>
</feature>
<evidence type="ECO:0000256" key="1">
    <source>
        <dbReference type="SAM" id="MobiDB-lite"/>
    </source>
</evidence>
<gene>
    <name evidence="2" type="ORF">ASNO1_62730</name>
</gene>
<reference evidence="2 3" key="1">
    <citation type="journal article" date="2024" name="Arch. Microbiol.">
        <title>Corallococcus caeni sp. nov., a novel myxobacterium isolated from activated sludge.</title>
        <authorList>
            <person name="Tomita S."/>
            <person name="Nakai R."/>
            <person name="Kuroda K."/>
            <person name="Kurashita H."/>
            <person name="Hatamoto M."/>
            <person name="Yamaguchi T."/>
            <person name="Narihiro T."/>
        </authorList>
    </citation>
    <scope>NUCLEOTIDE SEQUENCE [LARGE SCALE GENOMIC DNA]</scope>
    <source>
        <strain evidence="2 3">NO1</strain>
    </source>
</reference>
<evidence type="ECO:0000313" key="2">
    <source>
        <dbReference type="EMBL" id="GMU10019.1"/>
    </source>
</evidence>
<name>A0ABQ6R2C2_9BACT</name>
<dbReference type="EMBL" id="BTTX01000007">
    <property type="protein sequence ID" value="GMU10019.1"/>
    <property type="molecule type" value="Genomic_DNA"/>
</dbReference>
<sequence>METKSVSSSFFSALVSSGNSLTRESGEASAASSRTRRCSTRRETVDDSNRSVRYPSVPVRPCGVWERDRVRSDLVASKSRARGWKDRPDRLNSEAGAFCSTSMTWKRGE</sequence>
<feature type="compositionally biased region" description="Basic and acidic residues" evidence="1">
    <location>
        <begin position="40"/>
        <end position="50"/>
    </location>
</feature>